<sequence>MMITGKAIPVYEDRMFMQAEVREADASDAPVAARFDAIGEYPGSGAEEVIDLRAHDGRFYSRVPQAVFDGMTMDFGHHWANPEAVERILRNGLAGLLLIDGQLWEPTVEPALFVTPRRFQITITHSSNPHIRGWAPFTTPDCFKLTEMDGALAYARQKQGTDEVDAPFLEVLVPEAFPPRPVA</sequence>
<proteinExistence type="predicted"/>
<dbReference type="EMBL" id="JAJFZV010000018">
    <property type="protein sequence ID" value="MCC3299360.1"/>
    <property type="molecule type" value="Genomic_DNA"/>
</dbReference>
<gene>
    <name evidence="1" type="ORF">LJ757_16330</name>
</gene>
<dbReference type="Proteomes" id="UP001139158">
    <property type="component" value="Unassembled WGS sequence"/>
</dbReference>
<protein>
    <submittedName>
        <fullName evidence="1">Uncharacterized protein</fullName>
    </submittedName>
</protein>
<name>A0A9X1MHI6_9MICC</name>
<accession>A0A9X1MHI6</accession>
<keyword evidence="2" id="KW-1185">Reference proteome</keyword>
<reference evidence="1" key="1">
    <citation type="submission" date="2021-10" db="EMBL/GenBank/DDBJ databases">
        <title>Novel species in genus Arthrobacter.</title>
        <authorList>
            <person name="Liu Y."/>
        </authorList>
    </citation>
    <scope>NUCLEOTIDE SEQUENCE</scope>
    <source>
        <strain evidence="1">Zg-Y453</strain>
    </source>
</reference>
<dbReference type="RefSeq" id="WP_227897347.1">
    <property type="nucleotide sequence ID" value="NZ_CP099467.1"/>
</dbReference>
<dbReference type="AlphaFoldDB" id="A0A9X1MHI6"/>
<organism evidence="1 2">
    <name type="scientific">Arthrobacter caoxuetaonis</name>
    <dbReference type="NCBI Taxonomy" id="2886935"/>
    <lineage>
        <taxon>Bacteria</taxon>
        <taxon>Bacillati</taxon>
        <taxon>Actinomycetota</taxon>
        <taxon>Actinomycetes</taxon>
        <taxon>Micrococcales</taxon>
        <taxon>Micrococcaceae</taxon>
        <taxon>Arthrobacter</taxon>
    </lineage>
</organism>
<evidence type="ECO:0000313" key="2">
    <source>
        <dbReference type="Proteomes" id="UP001139158"/>
    </source>
</evidence>
<comment type="caution">
    <text evidence="1">The sequence shown here is derived from an EMBL/GenBank/DDBJ whole genome shotgun (WGS) entry which is preliminary data.</text>
</comment>
<evidence type="ECO:0000313" key="1">
    <source>
        <dbReference type="EMBL" id="MCC3299360.1"/>
    </source>
</evidence>